<reference evidence="8 9" key="1">
    <citation type="journal article" date="2009" name="Int. J. Syst. Evol. Microbiol.">
        <title>Paenibacillus contaminans sp. nov., isolated from a contaminated laboratory plate.</title>
        <authorList>
            <person name="Chou J.H."/>
            <person name="Lee J.H."/>
            <person name="Lin M.C."/>
            <person name="Chang P.S."/>
            <person name="Arun A.B."/>
            <person name="Young C.C."/>
            <person name="Chen W.M."/>
        </authorList>
    </citation>
    <scope>NUCLEOTIDE SEQUENCE [LARGE SCALE GENOMIC DNA]</scope>
    <source>
        <strain evidence="8 9">CKOBP-6</strain>
    </source>
</reference>
<comment type="caution">
    <text evidence="8">The sequence shown here is derived from an EMBL/GenBank/DDBJ whole genome shotgun (WGS) entry which is preliminary data.</text>
</comment>
<dbReference type="EMBL" id="QMFB01000008">
    <property type="protein sequence ID" value="RAV20381.1"/>
    <property type="molecule type" value="Genomic_DNA"/>
</dbReference>
<organism evidence="8 9">
    <name type="scientific">Paenibacillus contaminans</name>
    <dbReference type="NCBI Taxonomy" id="450362"/>
    <lineage>
        <taxon>Bacteria</taxon>
        <taxon>Bacillati</taxon>
        <taxon>Bacillota</taxon>
        <taxon>Bacilli</taxon>
        <taxon>Bacillales</taxon>
        <taxon>Paenibacillaceae</taxon>
        <taxon>Paenibacillus</taxon>
    </lineage>
</organism>
<dbReference type="Pfam" id="PF02492">
    <property type="entry name" value="cobW"/>
    <property type="match status" value="1"/>
</dbReference>
<keyword evidence="3" id="KW-0143">Chaperone</keyword>
<dbReference type="PANTHER" id="PTHR13748:SF62">
    <property type="entry name" value="COBW DOMAIN-CONTAINING PROTEIN"/>
    <property type="match status" value="1"/>
</dbReference>
<evidence type="ECO:0000256" key="2">
    <source>
        <dbReference type="ARBA" id="ARBA00022801"/>
    </source>
</evidence>
<dbReference type="SUPFAM" id="SSF90002">
    <property type="entry name" value="Hypothetical protein YjiA, C-terminal domain"/>
    <property type="match status" value="1"/>
</dbReference>
<feature type="region of interest" description="Disordered" evidence="6">
    <location>
        <begin position="231"/>
        <end position="294"/>
    </location>
</feature>
<dbReference type="InterPro" id="IPR051316">
    <property type="entry name" value="Zinc-reg_GTPase_activator"/>
</dbReference>
<dbReference type="CDD" id="cd03112">
    <property type="entry name" value="CobW-like"/>
    <property type="match status" value="1"/>
</dbReference>
<dbReference type="SUPFAM" id="SSF52540">
    <property type="entry name" value="P-loop containing nucleoside triphosphate hydrolases"/>
    <property type="match status" value="1"/>
</dbReference>
<dbReference type="Gene3D" id="3.40.50.300">
    <property type="entry name" value="P-loop containing nucleotide triphosphate hydrolases"/>
    <property type="match status" value="1"/>
</dbReference>
<dbReference type="AlphaFoldDB" id="A0A329MKB6"/>
<accession>A0A329MKB6</accession>
<dbReference type="GO" id="GO:0005737">
    <property type="term" value="C:cytoplasm"/>
    <property type="evidence" value="ECO:0007669"/>
    <property type="project" value="TreeGrafter"/>
</dbReference>
<dbReference type="Gene3D" id="3.30.1220.10">
    <property type="entry name" value="CobW-like, C-terminal domain"/>
    <property type="match status" value="1"/>
</dbReference>
<evidence type="ECO:0000256" key="4">
    <source>
        <dbReference type="ARBA" id="ARBA00034320"/>
    </source>
</evidence>
<dbReference type="GO" id="GO:0000166">
    <property type="term" value="F:nucleotide binding"/>
    <property type="evidence" value="ECO:0007669"/>
    <property type="project" value="UniProtKB-KW"/>
</dbReference>
<protein>
    <submittedName>
        <fullName evidence="8">GTP-binding protein</fullName>
    </submittedName>
</protein>
<feature type="compositionally biased region" description="Basic and acidic residues" evidence="6">
    <location>
        <begin position="231"/>
        <end position="289"/>
    </location>
</feature>
<name>A0A329MKB6_9BACL</name>
<keyword evidence="9" id="KW-1185">Reference proteome</keyword>
<evidence type="ECO:0000256" key="1">
    <source>
        <dbReference type="ARBA" id="ARBA00022741"/>
    </source>
</evidence>
<keyword evidence="2" id="KW-0378">Hydrolase</keyword>
<evidence type="ECO:0000259" key="7">
    <source>
        <dbReference type="SMART" id="SM00833"/>
    </source>
</evidence>
<dbReference type="InterPro" id="IPR027417">
    <property type="entry name" value="P-loop_NTPase"/>
</dbReference>
<comment type="catalytic activity">
    <reaction evidence="5">
        <text>GTP + H2O = GDP + phosphate + H(+)</text>
        <dbReference type="Rhea" id="RHEA:19669"/>
        <dbReference type="ChEBI" id="CHEBI:15377"/>
        <dbReference type="ChEBI" id="CHEBI:15378"/>
        <dbReference type="ChEBI" id="CHEBI:37565"/>
        <dbReference type="ChEBI" id="CHEBI:43474"/>
        <dbReference type="ChEBI" id="CHEBI:58189"/>
    </reaction>
    <physiologicalReaction direction="left-to-right" evidence="5">
        <dbReference type="Rhea" id="RHEA:19670"/>
    </physiologicalReaction>
</comment>
<evidence type="ECO:0000256" key="5">
    <source>
        <dbReference type="ARBA" id="ARBA00049117"/>
    </source>
</evidence>
<dbReference type="PANTHER" id="PTHR13748">
    <property type="entry name" value="COBW-RELATED"/>
    <property type="match status" value="1"/>
</dbReference>
<feature type="domain" description="CobW C-terminal" evidence="7">
    <location>
        <begin position="299"/>
        <end position="386"/>
    </location>
</feature>
<dbReference type="InterPro" id="IPR003495">
    <property type="entry name" value="CobW/HypB/UreG_nucleotide-bd"/>
</dbReference>
<evidence type="ECO:0000313" key="9">
    <source>
        <dbReference type="Proteomes" id="UP000250369"/>
    </source>
</evidence>
<keyword evidence="1" id="KW-0547">Nucleotide-binding</keyword>
<sequence>MEHMNKPVPLFVLSGFLGSGKTTLLTRAIDYYKAQGKLPAVIMNELGDVNLDGLLVDVQVPMTEILSGCICCSVRGDLGTAIMNLVAEQRPDVIFIESTGVANPIETLEGVTEASLLARVEMKGVVTVVDCRHLLELSRGGAGKTFRLMQDQIRCASVLLLNKTDLVTQDELAELERLIRSWNEYAEIVRTVKCEADMRLFDEAEHAEGPFSGMAALHDDDHVCTGDCDHASHGGAHDHEHGEAHDHEHVGAHDHEHGETNDHEHGEAHDHAHGEAHMHSDAHADSAHADRHHHTHDHVMVYTHYLAGPIDSEKFERFIAGLPASVYRGKGVLTFADTGNSRFLFQYAYREADFMKITPQGDVQDVVVLIGEHMPKEQLRKALEAL</sequence>
<dbReference type="Proteomes" id="UP000250369">
    <property type="component" value="Unassembled WGS sequence"/>
</dbReference>
<dbReference type="Pfam" id="PF07683">
    <property type="entry name" value="CobW_C"/>
    <property type="match status" value="1"/>
</dbReference>
<gene>
    <name evidence="8" type="ORF">DQG23_15550</name>
</gene>
<dbReference type="OrthoDB" id="9808822at2"/>
<evidence type="ECO:0000313" key="8">
    <source>
        <dbReference type="EMBL" id="RAV20381.1"/>
    </source>
</evidence>
<comment type="similarity">
    <text evidence="4">Belongs to the SIMIBI class G3E GTPase family. ZNG1 subfamily.</text>
</comment>
<dbReference type="InterPro" id="IPR011629">
    <property type="entry name" value="CobW-like_C"/>
</dbReference>
<evidence type="ECO:0000256" key="6">
    <source>
        <dbReference type="SAM" id="MobiDB-lite"/>
    </source>
</evidence>
<dbReference type="InterPro" id="IPR036627">
    <property type="entry name" value="CobW-likC_sf"/>
</dbReference>
<dbReference type="SMART" id="SM00833">
    <property type="entry name" value="CobW_C"/>
    <property type="match status" value="1"/>
</dbReference>
<proteinExistence type="inferred from homology"/>
<dbReference type="GO" id="GO:0016787">
    <property type="term" value="F:hydrolase activity"/>
    <property type="evidence" value="ECO:0007669"/>
    <property type="project" value="UniProtKB-KW"/>
</dbReference>
<evidence type="ECO:0000256" key="3">
    <source>
        <dbReference type="ARBA" id="ARBA00023186"/>
    </source>
</evidence>